<feature type="transmembrane region" description="Helical" evidence="1">
    <location>
        <begin position="26"/>
        <end position="46"/>
    </location>
</feature>
<proteinExistence type="predicted"/>
<keyword evidence="1" id="KW-1133">Transmembrane helix</keyword>
<dbReference type="OrthoDB" id="2413078at2"/>
<dbReference type="KEGG" id="ntr:B0W44_02705"/>
<protein>
    <submittedName>
        <fullName evidence="2">Uncharacterized protein</fullName>
    </submittedName>
</protein>
<feature type="transmembrane region" description="Helical" evidence="1">
    <location>
        <begin position="6"/>
        <end position="21"/>
    </location>
</feature>
<evidence type="ECO:0000256" key="1">
    <source>
        <dbReference type="SAM" id="Phobius"/>
    </source>
</evidence>
<dbReference type="Proteomes" id="UP000188603">
    <property type="component" value="Chromosome"/>
</dbReference>
<sequence>MTELTVFFMIVGMSAIQYFMATRNPFILGVIMPVTFIGVMTWLFITNRIENNIMYIVLLIVGLILLIEEWAKGRKVLRNRRQEEMNKMKKKDL</sequence>
<evidence type="ECO:0000313" key="3">
    <source>
        <dbReference type="Proteomes" id="UP000188603"/>
    </source>
</evidence>
<keyword evidence="1" id="KW-0812">Transmembrane</keyword>
<name>A0A1U9K491_9BACL</name>
<reference evidence="2 3" key="1">
    <citation type="journal article" date="2015" name="Int. J. Syst. Evol. Microbiol.">
        <title>Novibacillus thermophilus gen. nov., sp. nov., a Gram-staining-negative and moderately thermophilic member of the family Thermoactinomycetaceae.</title>
        <authorList>
            <person name="Yang G."/>
            <person name="Chen J."/>
            <person name="Zhou S."/>
        </authorList>
    </citation>
    <scope>NUCLEOTIDE SEQUENCE [LARGE SCALE GENOMIC DNA]</scope>
    <source>
        <strain evidence="2 3">SG-1</strain>
    </source>
</reference>
<organism evidence="2 3">
    <name type="scientific">Novibacillus thermophilus</name>
    <dbReference type="NCBI Taxonomy" id="1471761"/>
    <lineage>
        <taxon>Bacteria</taxon>
        <taxon>Bacillati</taxon>
        <taxon>Bacillota</taxon>
        <taxon>Bacilli</taxon>
        <taxon>Bacillales</taxon>
        <taxon>Thermoactinomycetaceae</taxon>
        <taxon>Novibacillus</taxon>
    </lineage>
</organism>
<feature type="transmembrane region" description="Helical" evidence="1">
    <location>
        <begin position="52"/>
        <end position="71"/>
    </location>
</feature>
<dbReference type="AlphaFoldDB" id="A0A1U9K491"/>
<keyword evidence="1" id="KW-0472">Membrane</keyword>
<accession>A0A1U9K491</accession>
<dbReference type="EMBL" id="CP019699">
    <property type="protein sequence ID" value="AQS54840.1"/>
    <property type="molecule type" value="Genomic_DNA"/>
</dbReference>
<evidence type="ECO:0000313" key="2">
    <source>
        <dbReference type="EMBL" id="AQS54840.1"/>
    </source>
</evidence>
<dbReference type="RefSeq" id="WP_077718658.1">
    <property type="nucleotide sequence ID" value="NZ_CP019699.1"/>
</dbReference>
<gene>
    <name evidence="2" type="ORF">B0W44_02705</name>
</gene>
<keyword evidence="3" id="KW-1185">Reference proteome</keyword>